<name>A0AAD5PK94_9CRUS</name>
<dbReference type="Proteomes" id="UP000820818">
    <property type="component" value="Unassembled WGS sequence"/>
</dbReference>
<proteinExistence type="predicted"/>
<accession>A0AAD5PK94</accession>
<evidence type="ECO:0000313" key="2">
    <source>
        <dbReference type="Proteomes" id="UP000820818"/>
    </source>
</evidence>
<comment type="caution">
    <text evidence="1">The sequence shown here is derived from an EMBL/GenBank/DDBJ whole genome shotgun (WGS) entry which is preliminary data.</text>
</comment>
<keyword evidence="2" id="KW-1185">Reference proteome</keyword>
<reference evidence="1" key="1">
    <citation type="submission" date="2022-05" db="EMBL/GenBank/DDBJ databases">
        <title>A multi-omics perspective on studying reproductive biology in Daphnia sinensis.</title>
        <authorList>
            <person name="Jia J."/>
        </authorList>
    </citation>
    <scope>NUCLEOTIDE SEQUENCE</scope>
    <source>
        <strain evidence="1">WSL</strain>
    </source>
</reference>
<protein>
    <submittedName>
        <fullName evidence="1">Uncharacterized protein</fullName>
    </submittedName>
</protein>
<organism evidence="1 2">
    <name type="scientific">Daphnia sinensis</name>
    <dbReference type="NCBI Taxonomy" id="1820382"/>
    <lineage>
        <taxon>Eukaryota</taxon>
        <taxon>Metazoa</taxon>
        <taxon>Ecdysozoa</taxon>
        <taxon>Arthropoda</taxon>
        <taxon>Crustacea</taxon>
        <taxon>Branchiopoda</taxon>
        <taxon>Diplostraca</taxon>
        <taxon>Cladocera</taxon>
        <taxon>Anomopoda</taxon>
        <taxon>Daphniidae</taxon>
        <taxon>Daphnia</taxon>
        <taxon>Daphnia similis group</taxon>
    </lineage>
</organism>
<evidence type="ECO:0000313" key="1">
    <source>
        <dbReference type="EMBL" id="KAI9550096.1"/>
    </source>
</evidence>
<sequence length="356" mass="40248">MELVSPSIGFGFDVYSDVYSKSITRAANKQLEKPKSGFSFDVPNEPFSPMATDLFLDYKSSSEINFLGTKSYANQTDKEENVIQIHPFGKKFLLKDGFVFENRLLPFFELQGAIFFGIEAERFPSEFSALFQIGKNEDWSHGDAPILDWFYLSSDEWKQFKVEDVLFDATFGLTRSGIISFKSPPDITKNNLVMPKGSFWICCRTKSNAEMASVVSGIFMNAFSASAVLEEGKLHDPVLPAGRVQSFEHNIPGILNLVQPIPSTGGRPREDKVSFYHRISESLKHKHRAVTKWDIEKILLNEFGWLGYVKVFGNFGNESFLEPGVIRIVGIPKIEDKSSFYQPKLNPGQIKEIEFS</sequence>
<dbReference type="AlphaFoldDB" id="A0AAD5PK94"/>
<gene>
    <name evidence="1" type="ORF">GHT06_004990</name>
</gene>
<dbReference type="EMBL" id="WJBH02000187">
    <property type="protein sequence ID" value="KAI9550096.1"/>
    <property type="molecule type" value="Genomic_DNA"/>
</dbReference>